<keyword evidence="7" id="KW-0642">Proline metabolism</keyword>
<evidence type="ECO:0000259" key="11">
    <source>
        <dbReference type="Pfam" id="PF01619"/>
    </source>
</evidence>
<gene>
    <name evidence="12" type="ORF">EBN03_01285</name>
</gene>
<evidence type="ECO:0000256" key="4">
    <source>
        <dbReference type="ARBA" id="ARBA00022741"/>
    </source>
</evidence>
<dbReference type="RefSeq" id="WP_122185975.1">
    <property type="nucleotide sequence ID" value="NZ_RFFH01000001.1"/>
</dbReference>
<comment type="cofactor">
    <cofactor evidence="10">
        <name>FAD</name>
        <dbReference type="ChEBI" id="CHEBI:57692"/>
    </cofactor>
    <text evidence="10">Binds 1 FAD per subunit.</text>
</comment>
<comment type="caution">
    <text evidence="12">The sequence shown here is derived from an EMBL/GenBank/DDBJ whole genome shotgun (WGS) entry which is preliminary data.</text>
</comment>
<feature type="binding site" evidence="9">
    <location>
        <position position="302"/>
    </location>
    <ligand>
        <name>substrate</name>
    </ligand>
</feature>
<proteinExistence type="predicted"/>
<feature type="domain" description="Proline dehydrogenase" evidence="11">
    <location>
        <begin position="48"/>
        <end position="313"/>
    </location>
</feature>
<name>A0A3M2LC76_9NOCA</name>
<dbReference type="InterPro" id="IPR002872">
    <property type="entry name" value="Proline_DH_dom"/>
</dbReference>
<dbReference type="PANTHER" id="PTHR13914:SF0">
    <property type="entry name" value="PROLINE DEHYDROGENASE 1, MITOCHONDRIAL"/>
    <property type="match status" value="1"/>
</dbReference>
<dbReference type="PANTHER" id="PTHR13914">
    <property type="entry name" value="PROLINE OXIDASE"/>
    <property type="match status" value="1"/>
</dbReference>
<dbReference type="InterPro" id="IPR015659">
    <property type="entry name" value="Proline_oxidase"/>
</dbReference>
<keyword evidence="3" id="KW-0285">Flavoprotein</keyword>
<evidence type="ECO:0000313" key="13">
    <source>
        <dbReference type="Proteomes" id="UP000279275"/>
    </source>
</evidence>
<dbReference type="SUPFAM" id="SSF51730">
    <property type="entry name" value="FAD-linked oxidoreductase"/>
    <property type="match status" value="1"/>
</dbReference>
<dbReference type="EMBL" id="RFFH01000001">
    <property type="protein sequence ID" value="RMI35004.1"/>
    <property type="molecule type" value="Genomic_DNA"/>
</dbReference>
<dbReference type="AlphaFoldDB" id="A0A3M2LC76"/>
<evidence type="ECO:0000256" key="5">
    <source>
        <dbReference type="ARBA" id="ARBA00022827"/>
    </source>
</evidence>
<keyword evidence="4 10" id="KW-0547">Nucleotide-binding</keyword>
<evidence type="ECO:0000256" key="10">
    <source>
        <dbReference type="PIRSR" id="PIRSR000196-2"/>
    </source>
</evidence>
<keyword evidence="6" id="KW-0560">Oxidoreductase</keyword>
<comment type="catalytic activity">
    <reaction evidence="8">
        <text>L-proline + a quinone = (S)-1-pyrroline-5-carboxylate + a quinol + H(+)</text>
        <dbReference type="Rhea" id="RHEA:23784"/>
        <dbReference type="ChEBI" id="CHEBI:15378"/>
        <dbReference type="ChEBI" id="CHEBI:17388"/>
        <dbReference type="ChEBI" id="CHEBI:24646"/>
        <dbReference type="ChEBI" id="CHEBI:60039"/>
        <dbReference type="ChEBI" id="CHEBI:132124"/>
        <dbReference type="EC" id="1.5.5.2"/>
    </reaction>
</comment>
<dbReference type="OrthoDB" id="9773461at2"/>
<keyword evidence="5 10" id="KW-0274">FAD</keyword>
<protein>
    <recommendedName>
        <fullName evidence="2">proline dehydrogenase</fullName>
        <ecNumber evidence="2">1.5.5.2</ecNumber>
    </recommendedName>
</protein>
<dbReference type="GO" id="GO:0010133">
    <property type="term" value="P:L-proline catabolic process to L-glutamate"/>
    <property type="evidence" value="ECO:0007669"/>
    <property type="project" value="UniProtKB-UniPathway"/>
</dbReference>
<reference evidence="12 13" key="1">
    <citation type="submission" date="2018-10" db="EMBL/GenBank/DDBJ databases">
        <title>Isolation from cow dung.</title>
        <authorList>
            <person name="Ling L."/>
        </authorList>
    </citation>
    <scope>NUCLEOTIDE SEQUENCE [LARGE SCALE GENOMIC DNA]</scope>
    <source>
        <strain evidence="12 13">NEAU-LL90</strain>
    </source>
</reference>
<organism evidence="12 13">
    <name type="scientific">Nocardia stercoris</name>
    <dbReference type="NCBI Taxonomy" id="2483361"/>
    <lineage>
        <taxon>Bacteria</taxon>
        <taxon>Bacillati</taxon>
        <taxon>Actinomycetota</taxon>
        <taxon>Actinomycetes</taxon>
        <taxon>Mycobacteriales</taxon>
        <taxon>Nocardiaceae</taxon>
        <taxon>Nocardia</taxon>
    </lineage>
</organism>
<feature type="binding site" evidence="10">
    <location>
        <begin position="201"/>
        <end position="203"/>
    </location>
    <ligand>
        <name>FAD</name>
        <dbReference type="ChEBI" id="CHEBI:57692"/>
    </ligand>
</feature>
<dbReference type="InterPro" id="IPR008219">
    <property type="entry name" value="PRODH_bac_arc"/>
</dbReference>
<evidence type="ECO:0000313" key="12">
    <source>
        <dbReference type="EMBL" id="RMI35004.1"/>
    </source>
</evidence>
<dbReference type="UniPathway" id="UPA00261">
    <property type="reaction ID" value="UER00373"/>
</dbReference>
<evidence type="ECO:0000256" key="9">
    <source>
        <dbReference type="PIRSR" id="PIRSR000196-1"/>
    </source>
</evidence>
<dbReference type="GO" id="GO:0004657">
    <property type="term" value="F:proline dehydrogenase activity"/>
    <property type="evidence" value="ECO:0007669"/>
    <property type="project" value="UniProtKB-EC"/>
</dbReference>
<dbReference type="Proteomes" id="UP000279275">
    <property type="component" value="Unassembled WGS sequence"/>
</dbReference>
<feature type="binding site" evidence="10">
    <location>
        <position position="177"/>
    </location>
    <ligand>
        <name>FAD</name>
        <dbReference type="ChEBI" id="CHEBI:57692"/>
    </ligand>
</feature>
<sequence>MSVLRPVILAASGSSRLQRAVTGFPVSAAVVRRFVAGETRAELEPVVRELLADGRMVSVDFLGENTTDHRIAEETVAEYLDLIDLLADVWRAVSAAPADARWVRPAEVSVKLSALGQALGPDGPGIAVENLRTICRRAAERGVWVTVDAEDHTTTTATLGTVHLLRSEFPWLAVAIQAYLYRSAEDCAAAAASGARIRLCKGAYREPAAVAHHRTADVDAAYRDCLATLMRGSGYPMVATHDPAMIERTALLARECDRARGDLEYQMLFGVRPDEQRRLVAQGRAVRVYVPYGRQWYGYLTRRLAERPANLMFFGRALLSRS</sequence>
<dbReference type="Gene3D" id="3.20.20.220">
    <property type="match status" value="1"/>
</dbReference>
<feature type="binding site" evidence="9">
    <location>
        <position position="303"/>
    </location>
    <ligand>
        <name>substrate</name>
    </ligand>
</feature>
<evidence type="ECO:0000256" key="7">
    <source>
        <dbReference type="ARBA" id="ARBA00023062"/>
    </source>
</evidence>
<accession>A0A3M2LC76</accession>
<dbReference type="GO" id="GO:0000166">
    <property type="term" value="F:nucleotide binding"/>
    <property type="evidence" value="ECO:0007669"/>
    <property type="project" value="UniProtKB-KW"/>
</dbReference>
<feature type="binding site" evidence="9">
    <location>
        <position position="111"/>
    </location>
    <ligand>
        <name>substrate</name>
    </ligand>
</feature>
<keyword evidence="13" id="KW-1185">Reference proteome</keyword>
<dbReference type="Pfam" id="PF01619">
    <property type="entry name" value="Pro_dh"/>
    <property type="match status" value="1"/>
</dbReference>
<evidence type="ECO:0000256" key="1">
    <source>
        <dbReference type="ARBA" id="ARBA00004739"/>
    </source>
</evidence>
<comment type="pathway">
    <text evidence="1">Amino-acid degradation; L-proline degradation into L-glutamate; L-glutamate from L-proline: step 1/2.</text>
</comment>
<feature type="binding site" evidence="10">
    <location>
        <begin position="240"/>
        <end position="241"/>
    </location>
    <ligand>
        <name>FAD</name>
        <dbReference type="ChEBI" id="CHEBI:57692"/>
    </ligand>
</feature>
<dbReference type="InterPro" id="IPR029041">
    <property type="entry name" value="FAD-linked_oxidoreductase-like"/>
</dbReference>
<evidence type="ECO:0000256" key="8">
    <source>
        <dbReference type="ARBA" id="ARBA00048779"/>
    </source>
</evidence>
<evidence type="ECO:0000256" key="3">
    <source>
        <dbReference type="ARBA" id="ARBA00022630"/>
    </source>
</evidence>
<dbReference type="PIRSF" id="PIRSF000196">
    <property type="entry name" value="Pro_dehydrog"/>
    <property type="match status" value="1"/>
</dbReference>
<evidence type="ECO:0000256" key="2">
    <source>
        <dbReference type="ARBA" id="ARBA00012695"/>
    </source>
</evidence>
<dbReference type="EC" id="1.5.5.2" evidence="2"/>
<evidence type="ECO:0000256" key="6">
    <source>
        <dbReference type="ARBA" id="ARBA00023002"/>
    </source>
</evidence>